<proteinExistence type="predicted"/>
<dbReference type="AlphaFoldDB" id="A0A7H2BE50"/>
<dbReference type="RefSeq" id="WP_190724737.1">
    <property type="nucleotide sequence ID" value="NZ_CP061539.1"/>
</dbReference>
<feature type="chain" id="PRO_5039497724" evidence="1">
    <location>
        <begin position="26"/>
        <end position="95"/>
    </location>
</feature>
<dbReference type="InterPro" id="IPR002491">
    <property type="entry name" value="ABC_transptr_periplasmic_BD"/>
</dbReference>
<protein>
    <submittedName>
        <fullName evidence="3">ABC transporter substrate-binding protein</fullName>
    </submittedName>
</protein>
<keyword evidence="1" id="KW-0732">Signal</keyword>
<dbReference type="PROSITE" id="PS51257">
    <property type="entry name" value="PROKAR_LIPOPROTEIN"/>
    <property type="match status" value="1"/>
</dbReference>
<keyword evidence="4" id="KW-1185">Reference proteome</keyword>
<feature type="domain" description="Fe/B12 periplasmic-binding" evidence="2">
    <location>
        <begin position="58"/>
        <end position="95"/>
    </location>
</feature>
<dbReference type="EMBL" id="CP061539">
    <property type="protein sequence ID" value="QNV37946.1"/>
    <property type="molecule type" value="Genomic_DNA"/>
</dbReference>
<dbReference type="Proteomes" id="UP000516404">
    <property type="component" value="Chromosome"/>
</dbReference>
<evidence type="ECO:0000313" key="3">
    <source>
        <dbReference type="EMBL" id="QNV37946.1"/>
    </source>
</evidence>
<gene>
    <name evidence="3" type="ORF">IDM49_01190</name>
</gene>
<accession>A0A7H2BE50</accession>
<dbReference type="KEGG" id="rter:IDM49_01190"/>
<dbReference type="SUPFAM" id="SSF53807">
    <property type="entry name" value="Helical backbone' metal receptor"/>
    <property type="match status" value="1"/>
</dbReference>
<feature type="signal peptide" evidence="1">
    <location>
        <begin position="1"/>
        <end position="25"/>
    </location>
</feature>
<dbReference type="PROSITE" id="PS50983">
    <property type="entry name" value="FE_B12_PBP"/>
    <property type="match status" value="1"/>
</dbReference>
<organism evidence="3 4">
    <name type="scientific">Rothia terrae</name>
    <dbReference type="NCBI Taxonomy" id="396015"/>
    <lineage>
        <taxon>Bacteria</taxon>
        <taxon>Bacillati</taxon>
        <taxon>Actinomycetota</taxon>
        <taxon>Actinomycetes</taxon>
        <taxon>Micrococcales</taxon>
        <taxon>Micrococcaceae</taxon>
        <taxon>Rothia</taxon>
    </lineage>
</organism>
<reference evidence="3 4" key="1">
    <citation type="submission" date="2020-09" db="EMBL/GenBank/DDBJ databases">
        <title>Investigation of environmental microbes.</title>
        <authorList>
            <person name="Ou Y."/>
            <person name="Kang Q."/>
        </authorList>
    </citation>
    <scope>NUCLEOTIDE SEQUENCE [LARGE SCALE GENOMIC DNA]</scope>
    <source>
        <strain evidence="3 4">KJZ-14</strain>
    </source>
</reference>
<dbReference type="GeneID" id="96622836"/>
<sequence length="95" mass="9988">MKHTRATTFYVSLALAGLVALTGCGQSVTENTAQSSQSQNVSLENCGEPVDFATNPERIVALNPGQADLMARLGAGDKVIGVAPDQRQRTARVTD</sequence>
<evidence type="ECO:0000256" key="1">
    <source>
        <dbReference type="SAM" id="SignalP"/>
    </source>
</evidence>
<name>A0A7H2BE50_9MICC</name>
<dbReference type="Gene3D" id="3.40.50.1980">
    <property type="entry name" value="Nitrogenase molybdenum iron protein domain"/>
    <property type="match status" value="1"/>
</dbReference>
<evidence type="ECO:0000313" key="4">
    <source>
        <dbReference type="Proteomes" id="UP000516404"/>
    </source>
</evidence>
<evidence type="ECO:0000259" key="2">
    <source>
        <dbReference type="PROSITE" id="PS50983"/>
    </source>
</evidence>